<dbReference type="AlphaFoldDB" id="A0A2B4RHB9"/>
<name>A0A2B4RHB9_STYPI</name>
<organism evidence="2 3">
    <name type="scientific">Stylophora pistillata</name>
    <name type="common">Smooth cauliflower coral</name>
    <dbReference type="NCBI Taxonomy" id="50429"/>
    <lineage>
        <taxon>Eukaryota</taxon>
        <taxon>Metazoa</taxon>
        <taxon>Cnidaria</taxon>
        <taxon>Anthozoa</taxon>
        <taxon>Hexacorallia</taxon>
        <taxon>Scleractinia</taxon>
        <taxon>Astrocoeniina</taxon>
        <taxon>Pocilloporidae</taxon>
        <taxon>Stylophora</taxon>
    </lineage>
</organism>
<feature type="compositionally biased region" description="Polar residues" evidence="1">
    <location>
        <begin position="65"/>
        <end position="77"/>
    </location>
</feature>
<reference evidence="3" key="1">
    <citation type="journal article" date="2017" name="bioRxiv">
        <title>Comparative analysis of the genomes of Stylophora pistillata and Acropora digitifera provides evidence for extensive differences between species of corals.</title>
        <authorList>
            <person name="Voolstra C.R."/>
            <person name="Li Y."/>
            <person name="Liew Y.J."/>
            <person name="Baumgarten S."/>
            <person name="Zoccola D."/>
            <person name="Flot J.-F."/>
            <person name="Tambutte S."/>
            <person name="Allemand D."/>
            <person name="Aranda M."/>
        </authorList>
    </citation>
    <scope>NUCLEOTIDE SEQUENCE [LARGE SCALE GENOMIC DNA]</scope>
</reference>
<dbReference type="Proteomes" id="UP000225706">
    <property type="component" value="Unassembled WGS sequence"/>
</dbReference>
<gene>
    <name evidence="2" type="ORF">AWC38_SpisGene20025</name>
</gene>
<keyword evidence="3" id="KW-1185">Reference proteome</keyword>
<evidence type="ECO:0000313" key="3">
    <source>
        <dbReference type="Proteomes" id="UP000225706"/>
    </source>
</evidence>
<accession>A0A2B4RHB9</accession>
<feature type="region of interest" description="Disordered" evidence="1">
    <location>
        <begin position="126"/>
        <end position="148"/>
    </location>
</feature>
<evidence type="ECO:0000313" key="2">
    <source>
        <dbReference type="EMBL" id="PFX15747.1"/>
    </source>
</evidence>
<feature type="region of interest" description="Disordered" evidence="1">
    <location>
        <begin position="65"/>
        <end position="100"/>
    </location>
</feature>
<feature type="compositionally biased region" description="Basic residues" evidence="1">
    <location>
        <begin position="80"/>
        <end position="95"/>
    </location>
</feature>
<dbReference type="EMBL" id="LSMT01000615">
    <property type="protein sequence ID" value="PFX15747.1"/>
    <property type="molecule type" value="Genomic_DNA"/>
</dbReference>
<proteinExistence type="predicted"/>
<sequence length="167" mass="18273">MDSNWISSHSEQSASDDYVATEGGELPVVNGNKGKLRCIERSQYPIFGVIFSAYKIDQSASARLSSKNHALGNSSGVKQRVTKKSGSSKKSRYPKAQKDRGKCIEETFVGEDDIVGGQIPEPLASVSSRKLLQENDDESGSDESISLEIPEAEGYRLVHMENLPEFC</sequence>
<comment type="caution">
    <text evidence="2">The sequence shown here is derived from an EMBL/GenBank/DDBJ whole genome shotgun (WGS) entry which is preliminary data.</text>
</comment>
<protein>
    <submittedName>
        <fullName evidence="2">Uncharacterized protein</fullName>
    </submittedName>
</protein>
<evidence type="ECO:0000256" key="1">
    <source>
        <dbReference type="SAM" id="MobiDB-lite"/>
    </source>
</evidence>